<feature type="domain" description="Glycosyltransferase subfamily 4-like N-terminal" evidence="2">
    <location>
        <begin position="16"/>
        <end position="204"/>
    </location>
</feature>
<dbReference type="PANTHER" id="PTHR12526:SF628">
    <property type="entry name" value="MANNOSYLGLUCOSYLGLYCERATE SYNTHASE"/>
    <property type="match status" value="1"/>
</dbReference>
<keyword evidence="3" id="KW-0808">Transferase</keyword>
<proteinExistence type="predicted"/>
<sequence>MNILFYNHSGFNPQKGGTERVVDTLSEYFSKDGHSIFYATVHNETKYKAPYPYLVLDEHKFSSLNSVRIRLLCDFVLRNKIDIIIDNFHHNKLKYLKMIAAVKEKTGVKVVTLYHTSPQGHECLWSRMGDNSTLGISEKKRFKEFVMTKAQIARRERAKTKKALRYRLNHYDKIILLSERFFSEAIAMTGEKNSHKYAAIPNPVGSLANMPRKQDKCNELLWVGRMTGLKRPEKALQIWTCLQDQFPEWCINFLGGGELYEAIKKLSESLAQRCHFLGFQNPEPYYQKAKILLLTSDFEGLPLVLIEAQRHGVIPIAFENFASLQDIIQNGVTGITVPTNDMDSYSQELSNLMKDEKRLATMAESARQHSKKFAIENILPMWYELFTSLGLSHTSNND</sequence>
<evidence type="ECO:0000313" key="4">
    <source>
        <dbReference type="Proteomes" id="UP000297225"/>
    </source>
</evidence>
<organism evidence="3 4">
    <name type="scientific">Porphyromonas levii</name>
    <dbReference type="NCBI Taxonomy" id="28114"/>
    <lineage>
        <taxon>Bacteria</taxon>
        <taxon>Pseudomonadati</taxon>
        <taxon>Bacteroidota</taxon>
        <taxon>Bacteroidia</taxon>
        <taxon>Bacteroidales</taxon>
        <taxon>Porphyromonadaceae</taxon>
        <taxon>Porphyromonas</taxon>
    </lineage>
</organism>
<dbReference type="RefSeq" id="WP_134849634.1">
    <property type="nucleotide sequence ID" value="NZ_CP197400.1"/>
</dbReference>
<dbReference type="Proteomes" id="UP000297225">
    <property type="component" value="Unassembled WGS sequence"/>
</dbReference>
<evidence type="ECO:0000259" key="2">
    <source>
        <dbReference type="Pfam" id="PF13439"/>
    </source>
</evidence>
<dbReference type="EMBL" id="SPNC01000156">
    <property type="protein sequence ID" value="TFH94245.1"/>
    <property type="molecule type" value="Genomic_DNA"/>
</dbReference>
<keyword evidence="4" id="KW-1185">Reference proteome</keyword>
<accession>A0A4Y8WPB5</accession>
<gene>
    <name evidence="3" type="ORF">E4P47_08370</name>
</gene>
<evidence type="ECO:0000313" key="3">
    <source>
        <dbReference type="EMBL" id="TFH94245.1"/>
    </source>
</evidence>
<dbReference type="AlphaFoldDB" id="A0A4Y8WPB5"/>
<dbReference type="OrthoDB" id="9790710at2"/>
<dbReference type="Pfam" id="PF00534">
    <property type="entry name" value="Glycos_transf_1"/>
    <property type="match status" value="1"/>
</dbReference>
<dbReference type="Pfam" id="PF13439">
    <property type="entry name" value="Glyco_transf_4"/>
    <property type="match status" value="1"/>
</dbReference>
<dbReference type="SUPFAM" id="SSF53756">
    <property type="entry name" value="UDP-Glycosyltransferase/glycogen phosphorylase"/>
    <property type="match status" value="1"/>
</dbReference>
<evidence type="ECO:0000259" key="1">
    <source>
        <dbReference type="Pfam" id="PF00534"/>
    </source>
</evidence>
<name>A0A4Y8WPB5_9PORP</name>
<dbReference type="STRING" id="1122973.GCA_000379925_01361"/>
<dbReference type="PANTHER" id="PTHR12526">
    <property type="entry name" value="GLYCOSYLTRANSFERASE"/>
    <property type="match status" value="1"/>
</dbReference>
<dbReference type="InterPro" id="IPR028098">
    <property type="entry name" value="Glyco_trans_4-like_N"/>
</dbReference>
<dbReference type="GeneID" id="66797984"/>
<dbReference type="Gene3D" id="3.40.50.2000">
    <property type="entry name" value="Glycogen Phosphorylase B"/>
    <property type="match status" value="2"/>
</dbReference>
<protein>
    <submittedName>
        <fullName evidence="3">Glycosyltransferase</fullName>
    </submittedName>
</protein>
<comment type="caution">
    <text evidence="3">The sequence shown here is derived from an EMBL/GenBank/DDBJ whole genome shotgun (WGS) entry which is preliminary data.</text>
</comment>
<dbReference type="GO" id="GO:0016757">
    <property type="term" value="F:glycosyltransferase activity"/>
    <property type="evidence" value="ECO:0007669"/>
    <property type="project" value="InterPro"/>
</dbReference>
<dbReference type="InterPro" id="IPR001296">
    <property type="entry name" value="Glyco_trans_1"/>
</dbReference>
<reference evidence="3 4" key="1">
    <citation type="submission" date="2019-03" db="EMBL/GenBank/DDBJ databases">
        <title>Porphyromonas levii Isolated from the Uterus of Dairy Cows.</title>
        <authorList>
            <person name="Francis A.M."/>
        </authorList>
    </citation>
    <scope>NUCLEOTIDE SEQUENCE [LARGE SCALE GENOMIC DNA]</scope>
    <source>
        <strain evidence="3 4">AF5678</strain>
    </source>
</reference>
<feature type="domain" description="Glycosyl transferase family 1" evidence="1">
    <location>
        <begin position="213"/>
        <end position="368"/>
    </location>
</feature>